<proteinExistence type="predicted"/>
<dbReference type="EMBL" id="JBHMDO010000015">
    <property type="protein sequence ID" value="MFB9325862.1"/>
    <property type="molecule type" value="Genomic_DNA"/>
</dbReference>
<sequence>MYGNPGPHAGAPIVYQAEPGLSLTVQHIRKRLHDLSATYLHRAVRVESVDSVVYEGIIVHVDRCFLYLQCSAAIPDGRGFAAPYSTVLPLVLYELHVITLLAGS</sequence>
<comment type="caution">
    <text evidence="1">The sequence shown here is derived from an EMBL/GenBank/DDBJ whole genome shotgun (WGS) entry which is preliminary data.</text>
</comment>
<protein>
    <submittedName>
        <fullName evidence="1">Acetyl-CoA acetyltransferase</fullName>
    </submittedName>
</protein>
<evidence type="ECO:0000313" key="2">
    <source>
        <dbReference type="Proteomes" id="UP001589747"/>
    </source>
</evidence>
<keyword evidence="2" id="KW-1185">Reference proteome</keyword>
<name>A0ABV5KKV5_9BACL</name>
<dbReference type="RefSeq" id="WP_377492503.1">
    <property type="nucleotide sequence ID" value="NZ_JBHMDO010000015.1"/>
</dbReference>
<organism evidence="1 2">
    <name type="scientific">Paenibacillus aurantiacus</name>
    <dbReference type="NCBI Taxonomy" id="1936118"/>
    <lineage>
        <taxon>Bacteria</taxon>
        <taxon>Bacillati</taxon>
        <taxon>Bacillota</taxon>
        <taxon>Bacilli</taxon>
        <taxon>Bacillales</taxon>
        <taxon>Paenibacillaceae</taxon>
        <taxon>Paenibacillus</taxon>
    </lineage>
</organism>
<reference evidence="1 2" key="1">
    <citation type="submission" date="2024-09" db="EMBL/GenBank/DDBJ databases">
        <authorList>
            <person name="Sun Q."/>
            <person name="Mori K."/>
        </authorList>
    </citation>
    <scope>NUCLEOTIDE SEQUENCE [LARGE SCALE GENOMIC DNA]</scope>
    <source>
        <strain evidence="1 2">TISTR 2452</strain>
    </source>
</reference>
<accession>A0ABV5KKV5</accession>
<gene>
    <name evidence="1" type="ORF">ACFFSY_07970</name>
</gene>
<evidence type="ECO:0000313" key="1">
    <source>
        <dbReference type="EMBL" id="MFB9325862.1"/>
    </source>
</evidence>
<dbReference type="Proteomes" id="UP001589747">
    <property type="component" value="Unassembled WGS sequence"/>
</dbReference>